<name>A0A5J5D426_9PERO</name>
<dbReference type="Proteomes" id="UP000327493">
    <property type="component" value="Chromosome 6"/>
</dbReference>
<protein>
    <submittedName>
        <fullName evidence="2">Uncharacterized protein</fullName>
    </submittedName>
</protein>
<gene>
    <name evidence="2" type="ORF">FQN60_016725</name>
    <name evidence="3" type="ORF">FQN60_017413</name>
</gene>
<keyword evidence="4" id="KW-1185">Reference proteome</keyword>
<reference evidence="2 4" key="1">
    <citation type="submission" date="2019-08" db="EMBL/GenBank/DDBJ databases">
        <title>A chromosome-level genome assembly, high-density linkage maps, and genome scans reveal the genomic architecture of hybrid incompatibilities underlying speciation via character displacement in darters (Percidae: Etheostominae).</title>
        <authorList>
            <person name="Moran R.L."/>
            <person name="Catchen J.M."/>
            <person name="Fuller R.C."/>
        </authorList>
    </citation>
    <scope>NUCLEOTIDE SEQUENCE [LARGE SCALE GENOMIC DNA]</scope>
    <source>
        <strain evidence="2">EspeVRDwgs_2016</strain>
        <tissue evidence="2">Muscle</tissue>
    </source>
</reference>
<sequence length="58" mass="6309">MGALAGGLFPKTDITPESLEEKEKVRAAVEGDNIRPFEHYSWSSATSAEEAKLKDSNV</sequence>
<evidence type="ECO:0000313" key="2">
    <source>
        <dbReference type="EMBL" id="KAA8587863.1"/>
    </source>
</evidence>
<organism evidence="2 4">
    <name type="scientific">Etheostoma spectabile</name>
    <name type="common">orangethroat darter</name>
    <dbReference type="NCBI Taxonomy" id="54343"/>
    <lineage>
        <taxon>Eukaryota</taxon>
        <taxon>Metazoa</taxon>
        <taxon>Chordata</taxon>
        <taxon>Craniata</taxon>
        <taxon>Vertebrata</taxon>
        <taxon>Euteleostomi</taxon>
        <taxon>Actinopterygii</taxon>
        <taxon>Neopterygii</taxon>
        <taxon>Teleostei</taxon>
        <taxon>Neoteleostei</taxon>
        <taxon>Acanthomorphata</taxon>
        <taxon>Eupercaria</taxon>
        <taxon>Perciformes</taxon>
        <taxon>Percoidei</taxon>
        <taxon>Percidae</taxon>
        <taxon>Etheostomatinae</taxon>
        <taxon>Etheostoma</taxon>
    </lineage>
</organism>
<proteinExistence type="predicted"/>
<feature type="region of interest" description="Disordered" evidence="1">
    <location>
        <begin position="1"/>
        <end position="20"/>
    </location>
</feature>
<evidence type="ECO:0000313" key="4">
    <source>
        <dbReference type="Proteomes" id="UP000327493"/>
    </source>
</evidence>
<dbReference type="EMBL" id="VOFY01000012">
    <property type="protein sequence ID" value="KAA8587863.1"/>
    <property type="molecule type" value="Genomic_DNA"/>
</dbReference>
<comment type="caution">
    <text evidence="2">The sequence shown here is derived from an EMBL/GenBank/DDBJ whole genome shotgun (WGS) entry which is preliminary data.</text>
</comment>
<evidence type="ECO:0000256" key="1">
    <source>
        <dbReference type="SAM" id="MobiDB-lite"/>
    </source>
</evidence>
<accession>A0A5J5D426</accession>
<evidence type="ECO:0000313" key="3">
    <source>
        <dbReference type="EMBL" id="KAA8592039.1"/>
    </source>
</evidence>
<dbReference type="EMBL" id="VOFY01000006">
    <property type="protein sequence ID" value="KAA8592039.1"/>
    <property type="molecule type" value="Genomic_DNA"/>
</dbReference>
<dbReference type="Proteomes" id="UP000327493">
    <property type="component" value="Chromosome 12"/>
</dbReference>
<dbReference type="AlphaFoldDB" id="A0A5J5D426"/>